<dbReference type="EMBL" id="SRLO01000040">
    <property type="protein sequence ID" value="TNN82347.1"/>
    <property type="molecule type" value="Genomic_DNA"/>
</dbReference>
<keyword evidence="2" id="KW-1185">Reference proteome</keyword>
<sequence>MAARAWEKLEEAEEWLWLQSWSAVRSAHGRWLARRVCSWHATVSLKKTMFSVLNVLDPAE</sequence>
<gene>
    <name evidence="1" type="ORF">EYF80_007468</name>
</gene>
<evidence type="ECO:0000313" key="2">
    <source>
        <dbReference type="Proteomes" id="UP000314294"/>
    </source>
</evidence>
<organism evidence="1 2">
    <name type="scientific">Liparis tanakae</name>
    <name type="common">Tanaka's snailfish</name>
    <dbReference type="NCBI Taxonomy" id="230148"/>
    <lineage>
        <taxon>Eukaryota</taxon>
        <taxon>Metazoa</taxon>
        <taxon>Chordata</taxon>
        <taxon>Craniata</taxon>
        <taxon>Vertebrata</taxon>
        <taxon>Euteleostomi</taxon>
        <taxon>Actinopterygii</taxon>
        <taxon>Neopterygii</taxon>
        <taxon>Teleostei</taxon>
        <taxon>Neoteleostei</taxon>
        <taxon>Acanthomorphata</taxon>
        <taxon>Eupercaria</taxon>
        <taxon>Perciformes</taxon>
        <taxon>Cottioidei</taxon>
        <taxon>Cottales</taxon>
        <taxon>Liparidae</taxon>
        <taxon>Liparis</taxon>
    </lineage>
</organism>
<dbReference type="AlphaFoldDB" id="A0A4Z2IX60"/>
<accession>A0A4Z2IX60</accession>
<comment type="caution">
    <text evidence="1">The sequence shown here is derived from an EMBL/GenBank/DDBJ whole genome shotgun (WGS) entry which is preliminary data.</text>
</comment>
<protein>
    <submittedName>
        <fullName evidence="1">Uncharacterized protein</fullName>
    </submittedName>
</protein>
<reference evidence="1 2" key="1">
    <citation type="submission" date="2019-03" db="EMBL/GenBank/DDBJ databases">
        <title>First draft genome of Liparis tanakae, snailfish: a comprehensive survey of snailfish specific genes.</title>
        <authorList>
            <person name="Kim W."/>
            <person name="Song I."/>
            <person name="Jeong J.-H."/>
            <person name="Kim D."/>
            <person name="Kim S."/>
            <person name="Ryu S."/>
            <person name="Song J.Y."/>
            <person name="Lee S.K."/>
        </authorList>
    </citation>
    <scope>NUCLEOTIDE SEQUENCE [LARGE SCALE GENOMIC DNA]</scope>
    <source>
        <tissue evidence="1">Muscle</tissue>
    </source>
</reference>
<dbReference type="Proteomes" id="UP000314294">
    <property type="component" value="Unassembled WGS sequence"/>
</dbReference>
<evidence type="ECO:0000313" key="1">
    <source>
        <dbReference type="EMBL" id="TNN82347.1"/>
    </source>
</evidence>
<proteinExistence type="predicted"/>
<name>A0A4Z2IX60_9TELE</name>